<reference evidence="2" key="1">
    <citation type="journal article" date="2022" name="Mol. Ecol. Resour.">
        <title>The genomes of chicory, endive, great burdock and yacon provide insights into Asteraceae palaeo-polyploidization history and plant inulin production.</title>
        <authorList>
            <person name="Fan W."/>
            <person name="Wang S."/>
            <person name="Wang H."/>
            <person name="Wang A."/>
            <person name="Jiang F."/>
            <person name="Liu H."/>
            <person name="Zhao H."/>
            <person name="Xu D."/>
            <person name="Zhang Y."/>
        </authorList>
    </citation>
    <scope>NUCLEOTIDE SEQUENCE [LARGE SCALE GENOMIC DNA]</scope>
    <source>
        <strain evidence="2">cv. Punajuju</strain>
    </source>
</reference>
<evidence type="ECO:0000313" key="2">
    <source>
        <dbReference type="Proteomes" id="UP001055811"/>
    </source>
</evidence>
<comment type="caution">
    <text evidence="1">The sequence shown here is derived from an EMBL/GenBank/DDBJ whole genome shotgun (WGS) entry which is preliminary data.</text>
</comment>
<organism evidence="1 2">
    <name type="scientific">Cichorium intybus</name>
    <name type="common">Chicory</name>
    <dbReference type="NCBI Taxonomy" id="13427"/>
    <lineage>
        <taxon>Eukaryota</taxon>
        <taxon>Viridiplantae</taxon>
        <taxon>Streptophyta</taxon>
        <taxon>Embryophyta</taxon>
        <taxon>Tracheophyta</taxon>
        <taxon>Spermatophyta</taxon>
        <taxon>Magnoliopsida</taxon>
        <taxon>eudicotyledons</taxon>
        <taxon>Gunneridae</taxon>
        <taxon>Pentapetalae</taxon>
        <taxon>asterids</taxon>
        <taxon>campanulids</taxon>
        <taxon>Asterales</taxon>
        <taxon>Asteraceae</taxon>
        <taxon>Cichorioideae</taxon>
        <taxon>Cichorieae</taxon>
        <taxon>Cichoriinae</taxon>
        <taxon>Cichorium</taxon>
    </lineage>
</organism>
<evidence type="ECO:0000313" key="1">
    <source>
        <dbReference type="EMBL" id="KAI3764707.1"/>
    </source>
</evidence>
<protein>
    <submittedName>
        <fullName evidence="1">Uncharacterized protein</fullName>
    </submittedName>
</protein>
<sequence length="103" mass="12091">MRETTEKRWSCDLSSTIGNFYQDLKIEESMKKRKKKTMKMVDAISTPSRNIGRLKNNSGCSLRAVNINVLCYSLFWVFKKLSYWVSLVFTYCAMFNWIVNSIP</sequence>
<keyword evidence="2" id="KW-1185">Reference proteome</keyword>
<reference evidence="1 2" key="2">
    <citation type="journal article" date="2022" name="Mol. Ecol. Resour.">
        <title>The genomes of chicory, endive, great burdock and yacon provide insights into Asteraceae paleo-polyploidization history and plant inulin production.</title>
        <authorList>
            <person name="Fan W."/>
            <person name="Wang S."/>
            <person name="Wang H."/>
            <person name="Wang A."/>
            <person name="Jiang F."/>
            <person name="Liu H."/>
            <person name="Zhao H."/>
            <person name="Xu D."/>
            <person name="Zhang Y."/>
        </authorList>
    </citation>
    <scope>NUCLEOTIDE SEQUENCE [LARGE SCALE GENOMIC DNA]</scope>
    <source>
        <strain evidence="2">cv. Punajuju</strain>
        <tissue evidence="1">Leaves</tissue>
    </source>
</reference>
<dbReference type="EMBL" id="CM042011">
    <property type="protein sequence ID" value="KAI3764707.1"/>
    <property type="molecule type" value="Genomic_DNA"/>
</dbReference>
<gene>
    <name evidence="1" type="ORF">L2E82_14720</name>
</gene>
<proteinExistence type="predicted"/>
<name>A0ACB9F0U5_CICIN</name>
<dbReference type="Proteomes" id="UP001055811">
    <property type="component" value="Linkage Group LG03"/>
</dbReference>
<accession>A0ACB9F0U5</accession>